<evidence type="ECO:0000313" key="4">
    <source>
        <dbReference type="Proteomes" id="UP000002774"/>
    </source>
</evidence>
<dbReference type="Proteomes" id="UP000002774">
    <property type="component" value="Chromosome"/>
</dbReference>
<dbReference type="AlphaFoldDB" id="H1Y4T3"/>
<dbReference type="Pfam" id="PF08522">
    <property type="entry name" value="BT_3987-like_N"/>
    <property type="match status" value="1"/>
</dbReference>
<reference evidence="3" key="1">
    <citation type="submission" date="2011-09" db="EMBL/GenBank/DDBJ databases">
        <title>The permanent draft genome of Mucilaginibacter paludis DSM 18603.</title>
        <authorList>
            <consortium name="US DOE Joint Genome Institute (JGI-PGF)"/>
            <person name="Lucas S."/>
            <person name="Han J."/>
            <person name="Lapidus A."/>
            <person name="Bruce D."/>
            <person name="Goodwin L."/>
            <person name="Pitluck S."/>
            <person name="Peters L."/>
            <person name="Kyrpides N."/>
            <person name="Mavromatis K."/>
            <person name="Ivanova N."/>
            <person name="Mikhailova N."/>
            <person name="Held B."/>
            <person name="Detter J.C."/>
            <person name="Tapia R."/>
            <person name="Han C."/>
            <person name="Land M."/>
            <person name="Hauser L."/>
            <person name="Markowitz V."/>
            <person name="Cheng J.-F."/>
            <person name="Hugenholtz P."/>
            <person name="Woyke T."/>
            <person name="Wu D."/>
            <person name="Tindall B."/>
            <person name="Brambilla E."/>
            <person name="Klenk H.-P."/>
            <person name="Eisen J.A."/>
        </authorList>
    </citation>
    <scope>NUCLEOTIDE SEQUENCE [LARGE SCALE GENOMIC DNA]</scope>
    <source>
        <strain evidence="3">DSM 18603</strain>
    </source>
</reference>
<dbReference type="InterPro" id="IPR032181">
    <property type="entry name" value="DUF5013"/>
</dbReference>
<feature type="domain" description="BT-3987-like N-terminal" evidence="1">
    <location>
        <begin position="59"/>
        <end position="171"/>
    </location>
</feature>
<sequence length="366" mass="38953">MKFKNTLWFAVAVIVSALQISSCKKDASQLSYGFSMIYMPQSILKSGGVNNNYPVPSGTDSSTYNYVVDQTKGKVNVILGVSVSGPGKDGYGVDIKTNSDTVRQLFTSGVIDTVTYKLMPDAMYTLPSHIDIASGSTAGTFYLSIDLATIKKAQYTGKKMVLAVSIANPSKYALNKALATTIVIIDVDALVIGPANDITSKYIQNPGNNFIASSMDAGGRWGTLASWTTNAAALSHNGKGGYATDGDGINMDLESGWGSPQILNGKIYQTITLPAGSYTFDIAPFVWQGTKDVAYVVVAPNSTSLPDYSAIPGNTGINYAPFTNSAVSFKLTASTQVTVGVVVNYTQDQQGFKTHGVHLYNYPKHL</sequence>
<proteinExistence type="predicted"/>
<keyword evidence="4" id="KW-1185">Reference proteome</keyword>
<feature type="domain" description="DUF5013" evidence="2">
    <location>
        <begin position="204"/>
        <end position="340"/>
    </location>
</feature>
<dbReference type="OrthoDB" id="1043438at2"/>
<organism evidence="3 4">
    <name type="scientific">Mucilaginibacter paludis DSM 18603</name>
    <dbReference type="NCBI Taxonomy" id="714943"/>
    <lineage>
        <taxon>Bacteria</taxon>
        <taxon>Pseudomonadati</taxon>
        <taxon>Bacteroidota</taxon>
        <taxon>Sphingobacteriia</taxon>
        <taxon>Sphingobacteriales</taxon>
        <taxon>Sphingobacteriaceae</taxon>
        <taxon>Mucilaginibacter</taxon>
    </lineage>
</organism>
<dbReference type="InterPro" id="IPR013728">
    <property type="entry name" value="BT_3987-like_N"/>
</dbReference>
<dbReference type="HOGENOM" id="CLU_756078_0_0_10"/>
<evidence type="ECO:0008006" key="5">
    <source>
        <dbReference type="Google" id="ProtNLM"/>
    </source>
</evidence>
<evidence type="ECO:0000259" key="2">
    <source>
        <dbReference type="Pfam" id="PF16405"/>
    </source>
</evidence>
<dbReference type="RefSeq" id="WP_008508873.1">
    <property type="nucleotide sequence ID" value="NZ_CM001403.1"/>
</dbReference>
<dbReference type="STRING" id="714943.Mucpa_4036"/>
<protein>
    <recommendedName>
        <fullName evidence="5">DUF5013 domain-containing protein</fullName>
    </recommendedName>
</protein>
<name>H1Y4T3_9SPHI</name>
<dbReference type="EMBL" id="CM001403">
    <property type="protein sequence ID" value="EHQ28127.1"/>
    <property type="molecule type" value="Genomic_DNA"/>
</dbReference>
<dbReference type="eggNOG" id="COG3291">
    <property type="taxonomic scope" value="Bacteria"/>
</dbReference>
<dbReference type="Gene3D" id="2.60.40.1740">
    <property type="entry name" value="hypothetical protein (bacova_03559)"/>
    <property type="match status" value="1"/>
</dbReference>
<dbReference type="Pfam" id="PF16405">
    <property type="entry name" value="DUF5013"/>
    <property type="match status" value="1"/>
</dbReference>
<evidence type="ECO:0000259" key="1">
    <source>
        <dbReference type="Pfam" id="PF08522"/>
    </source>
</evidence>
<evidence type="ECO:0000313" key="3">
    <source>
        <dbReference type="EMBL" id="EHQ28127.1"/>
    </source>
</evidence>
<accession>H1Y4T3</accession>
<gene>
    <name evidence="3" type="ORF">Mucpa_4036</name>
</gene>